<dbReference type="InterPro" id="IPR017850">
    <property type="entry name" value="Alkaline_phosphatase_core_sf"/>
</dbReference>
<keyword evidence="5 10" id="KW-0378">Hydrolase</keyword>
<keyword evidence="3" id="KW-0479">Metal-binding</keyword>
<dbReference type="GO" id="GO:0046872">
    <property type="term" value="F:metal ion binding"/>
    <property type="evidence" value="ECO:0007669"/>
    <property type="project" value="UniProtKB-KW"/>
</dbReference>
<evidence type="ECO:0000313" key="11">
    <source>
        <dbReference type="Proteomes" id="UP000319817"/>
    </source>
</evidence>
<accession>A0A517P1N3</accession>
<evidence type="ECO:0000256" key="5">
    <source>
        <dbReference type="ARBA" id="ARBA00022801"/>
    </source>
</evidence>
<keyword evidence="11" id="KW-1185">Reference proteome</keyword>
<evidence type="ECO:0000259" key="9">
    <source>
        <dbReference type="Pfam" id="PF00884"/>
    </source>
</evidence>
<feature type="signal peptide" evidence="8">
    <location>
        <begin position="1"/>
        <end position="22"/>
    </location>
</feature>
<proteinExistence type="inferred from homology"/>
<feature type="region of interest" description="Disordered" evidence="7">
    <location>
        <begin position="503"/>
        <end position="522"/>
    </location>
</feature>
<protein>
    <submittedName>
        <fullName evidence="10">Arylsulfatase</fullName>
        <ecNumber evidence="10">3.1.6.1</ecNumber>
    </submittedName>
</protein>
<dbReference type="RefSeq" id="WP_145421042.1">
    <property type="nucleotide sequence ID" value="NZ_CP036526.1"/>
</dbReference>
<dbReference type="Proteomes" id="UP000319817">
    <property type="component" value="Chromosome"/>
</dbReference>
<gene>
    <name evidence="10" type="primary">atsA_83</name>
    <name evidence="10" type="ORF">K239x_53020</name>
</gene>
<reference evidence="10 11" key="1">
    <citation type="submission" date="2019-02" db="EMBL/GenBank/DDBJ databases">
        <title>Deep-cultivation of Planctomycetes and their phenomic and genomic characterization uncovers novel biology.</title>
        <authorList>
            <person name="Wiegand S."/>
            <person name="Jogler M."/>
            <person name="Boedeker C."/>
            <person name="Pinto D."/>
            <person name="Vollmers J."/>
            <person name="Rivas-Marin E."/>
            <person name="Kohn T."/>
            <person name="Peeters S.H."/>
            <person name="Heuer A."/>
            <person name="Rast P."/>
            <person name="Oberbeckmann S."/>
            <person name="Bunk B."/>
            <person name="Jeske O."/>
            <person name="Meyerdierks A."/>
            <person name="Storesund J.E."/>
            <person name="Kallscheuer N."/>
            <person name="Luecker S."/>
            <person name="Lage O.M."/>
            <person name="Pohl T."/>
            <person name="Merkel B.J."/>
            <person name="Hornburger P."/>
            <person name="Mueller R.-W."/>
            <person name="Bruemmer F."/>
            <person name="Labrenz M."/>
            <person name="Spormann A.M."/>
            <person name="Op den Camp H."/>
            <person name="Overmann J."/>
            <person name="Amann R."/>
            <person name="Jetten M.S.M."/>
            <person name="Mascher T."/>
            <person name="Medema M.H."/>
            <person name="Devos D.P."/>
            <person name="Kaster A.-K."/>
            <person name="Ovreas L."/>
            <person name="Rohde M."/>
            <person name="Galperin M.Y."/>
            <person name="Jogler C."/>
        </authorList>
    </citation>
    <scope>NUCLEOTIDE SEQUENCE [LARGE SCALE GENOMIC DNA]</scope>
    <source>
        <strain evidence="10 11">K23_9</strain>
    </source>
</reference>
<feature type="chain" id="PRO_5022145401" evidence="8">
    <location>
        <begin position="23"/>
        <end position="522"/>
    </location>
</feature>
<dbReference type="OrthoDB" id="9783154at2"/>
<comment type="similarity">
    <text evidence="2">Belongs to the sulfatase family.</text>
</comment>
<dbReference type="EMBL" id="CP036526">
    <property type="protein sequence ID" value="QDT13284.1"/>
    <property type="molecule type" value="Genomic_DNA"/>
</dbReference>
<dbReference type="PROSITE" id="PS00149">
    <property type="entry name" value="SULFATASE_2"/>
    <property type="match status" value="1"/>
</dbReference>
<feature type="domain" description="Sulfatase N-terminal" evidence="9">
    <location>
        <begin position="28"/>
        <end position="366"/>
    </location>
</feature>
<evidence type="ECO:0000256" key="8">
    <source>
        <dbReference type="SAM" id="SignalP"/>
    </source>
</evidence>
<keyword evidence="6" id="KW-0106">Calcium</keyword>
<dbReference type="InterPro" id="IPR050738">
    <property type="entry name" value="Sulfatase"/>
</dbReference>
<dbReference type="InterPro" id="IPR024607">
    <property type="entry name" value="Sulfatase_CS"/>
</dbReference>
<dbReference type="PANTHER" id="PTHR42693:SF42">
    <property type="entry name" value="ARYLSULFATASE G"/>
    <property type="match status" value="1"/>
</dbReference>
<evidence type="ECO:0000256" key="7">
    <source>
        <dbReference type="SAM" id="MobiDB-lite"/>
    </source>
</evidence>
<dbReference type="Gene3D" id="3.30.1120.10">
    <property type="match status" value="1"/>
</dbReference>
<dbReference type="CDD" id="cd16144">
    <property type="entry name" value="ARS_like"/>
    <property type="match status" value="1"/>
</dbReference>
<organism evidence="10 11">
    <name type="scientific">Stieleria marina</name>
    <dbReference type="NCBI Taxonomy" id="1930275"/>
    <lineage>
        <taxon>Bacteria</taxon>
        <taxon>Pseudomonadati</taxon>
        <taxon>Planctomycetota</taxon>
        <taxon>Planctomycetia</taxon>
        <taxon>Pirellulales</taxon>
        <taxon>Pirellulaceae</taxon>
        <taxon>Stieleria</taxon>
    </lineage>
</organism>
<evidence type="ECO:0000256" key="2">
    <source>
        <dbReference type="ARBA" id="ARBA00008779"/>
    </source>
</evidence>
<dbReference type="InterPro" id="IPR000917">
    <property type="entry name" value="Sulfatase_N"/>
</dbReference>
<keyword evidence="4 8" id="KW-0732">Signal</keyword>
<evidence type="ECO:0000256" key="3">
    <source>
        <dbReference type="ARBA" id="ARBA00022723"/>
    </source>
</evidence>
<sequence length="522" mass="58130" precursor="true">MHFAKPLACFLILLLATPLAFADEAKQPNVVLILIDDMGLHDLSIEGSTFYESPYIDKLARGGMRFTQGYATCRVCSPSRASIQLGQFTARHGITDWIGAASGTDWKRDDRVLPAEYVHHLPDEDVSLAEAMREGGYRTFFAGKWHIGGEGSLPTDHGFDVNKGGHHRGSPPGGYFSPYKNPVLENGPAGESLPLRLADETVHFIQTNKDNPFFAMLSFYSVHGPVQTTKELWAKYQAKASLKTAPTERFKIDRTMPVRQVQDHPVYAGMVQVTDQAVGRVMDALDELGLGDNTIVIFTSDNGGVSSGDAFATSNLPLRGGKGRQWEGGIREPFYIRYPSVAPAGSTCDTPVTGADFYPTILELCGLPSRPKQHVDGVSLAPLLKGDTIADRPLYWHYPHYGNQGGEPGSIIRSGDWKLIHYYEDGRNELYNLAVDPSEEIDVSLQYTNRTSQLWGQLDQWLNSVNAKRPKLDPRFDPVKHEAKTVRQHTQQKQKLEKTHAQMLEKDWQPNKDWHGSLITKD</sequence>
<dbReference type="Gene3D" id="3.40.720.10">
    <property type="entry name" value="Alkaline Phosphatase, subunit A"/>
    <property type="match status" value="1"/>
</dbReference>
<evidence type="ECO:0000256" key="4">
    <source>
        <dbReference type="ARBA" id="ARBA00022729"/>
    </source>
</evidence>
<dbReference type="Pfam" id="PF00884">
    <property type="entry name" value="Sulfatase"/>
    <property type="match status" value="1"/>
</dbReference>
<dbReference type="EC" id="3.1.6.1" evidence="10"/>
<dbReference type="GO" id="GO:0004065">
    <property type="term" value="F:arylsulfatase activity"/>
    <property type="evidence" value="ECO:0007669"/>
    <property type="project" value="UniProtKB-EC"/>
</dbReference>
<evidence type="ECO:0000256" key="1">
    <source>
        <dbReference type="ARBA" id="ARBA00001913"/>
    </source>
</evidence>
<comment type="cofactor">
    <cofactor evidence="1">
        <name>Ca(2+)</name>
        <dbReference type="ChEBI" id="CHEBI:29108"/>
    </cofactor>
</comment>
<dbReference type="PANTHER" id="PTHR42693">
    <property type="entry name" value="ARYLSULFATASE FAMILY MEMBER"/>
    <property type="match status" value="1"/>
</dbReference>
<dbReference type="FunFam" id="3.40.720.10:FF:000065">
    <property type="entry name" value="Arylsulfatase A"/>
    <property type="match status" value="1"/>
</dbReference>
<dbReference type="SUPFAM" id="SSF53649">
    <property type="entry name" value="Alkaline phosphatase-like"/>
    <property type="match status" value="1"/>
</dbReference>
<dbReference type="AlphaFoldDB" id="A0A517P1N3"/>
<evidence type="ECO:0000313" key="10">
    <source>
        <dbReference type="EMBL" id="QDT13284.1"/>
    </source>
</evidence>
<evidence type="ECO:0000256" key="6">
    <source>
        <dbReference type="ARBA" id="ARBA00022837"/>
    </source>
</evidence>
<name>A0A517P1N3_9BACT</name>